<accession>A0A1I7IW85</accession>
<proteinExistence type="inferred from homology"/>
<evidence type="ECO:0000256" key="3">
    <source>
        <dbReference type="ARBA" id="ARBA00022448"/>
    </source>
</evidence>
<feature type="transmembrane region" description="Helical" evidence="8">
    <location>
        <begin position="40"/>
        <end position="59"/>
    </location>
</feature>
<dbReference type="InterPro" id="IPR002781">
    <property type="entry name" value="TM_pro_TauE-like"/>
</dbReference>
<dbReference type="Proteomes" id="UP000199391">
    <property type="component" value="Unassembled WGS sequence"/>
</dbReference>
<feature type="transmembrane region" description="Helical" evidence="8">
    <location>
        <begin position="234"/>
        <end position="252"/>
    </location>
</feature>
<feature type="transmembrane region" description="Helical" evidence="8">
    <location>
        <begin position="6"/>
        <end position="28"/>
    </location>
</feature>
<evidence type="ECO:0000313" key="10">
    <source>
        <dbReference type="Proteomes" id="UP000199391"/>
    </source>
</evidence>
<comment type="subcellular location">
    <subcellularLocation>
        <location evidence="1 8">Cell membrane</location>
        <topology evidence="1 8">Multi-pass membrane protein</topology>
    </subcellularLocation>
</comment>
<evidence type="ECO:0000256" key="6">
    <source>
        <dbReference type="ARBA" id="ARBA00022989"/>
    </source>
</evidence>
<dbReference type="PANTHER" id="PTHR30269:SF0">
    <property type="entry name" value="MEMBRANE TRANSPORTER PROTEIN YFCA-RELATED"/>
    <property type="match status" value="1"/>
</dbReference>
<name>A0A1I7IW85_9BURK</name>
<gene>
    <name evidence="9" type="ORF">SAMN05216552_100994</name>
</gene>
<organism evidence="9 10">
    <name type="scientific">Pseudoduganella namucuonensis</name>
    <dbReference type="NCBI Taxonomy" id="1035707"/>
    <lineage>
        <taxon>Bacteria</taxon>
        <taxon>Pseudomonadati</taxon>
        <taxon>Pseudomonadota</taxon>
        <taxon>Betaproteobacteria</taxon>
        <taxon>Burkholderiales</taxon>
        <taxon>Oxalobacteraceae</taxon>
        <taxon>Telluria group</taxon>
        <taxon>Pseudoduganella</taxon>
    </lineage>
</organism>
<comment type="similarity">
    <text evidence="2 8">Belongs to the 4-toluene sulfonate uptake permease (TSUP) (TC 2.A.102) family.</text>
</comment>
<dbReference type="PANTHER" id="PTHR30269">
    <property type="entry name" value="TRANSMEMBRANE PROTEIN YFCA"/>
    <property type="match status" value="1"/>
</dbReference>
<keyword evidence="4 8" id="KW-1003">Cell membrane</keyword>
<dbReference type="Pfam" id="PF01925">
    <property type="entry name" value="TauE"/>
    <property type="match status" value="1"/>
</dbReference>
<dbReference type="EMBL" id="FPBO01000009">
    <property type="protein sequence ID" value="SFU77184.1"/>
    <property type="molecule type" value="Genomic_DNA"/>
</dbReference>
<evidence type="ECO:0000256" key="1">
    <source>
        <dbReference type="ARBA" id="ARBA00004651"/>
    </source>
</evidence>
<feature type="transmembrane region" description="Helical" evidence="8">
    <location>
        <begin position="208"/>
        <end position="227"/>
    </location>
</feature>
<protein>
    <recommendedName>
        <fullName evidence="8">Probable membrane transporter protein</fullName>
    </recommendedName>
</protein>
<evidence type="ECO:0000256" key="7">
    <source>
        <dbReference type="ARBA" id="ARBA00023136"/>
    </source>
</evidence>
<feature type="transmembrane region" description="Helical" evidence="8">
    <location>
        <begin position="144"/>
        <end position="172"/>
    </location>
</feature>
<keyword evidence="6 8" id="KW-1133">Transmembrane helix</keyword>
<dbReference type="GO" id="GO:0005886">
    <property type="term" value="C:plasma membrane"/>
    <property type="evidence" value="ECO:0007669"/>
    <property type="project" value="UniProtKB-SubCell"/>
</dbReference>
<feature type="transmembrane region" description="Helical" evidence="8">
    <location>
        <begin position="79"/>
        <end position="99"/>
    </location>
</feature>
<reference evidence="10" key="1">
    <citation type="submission" date="2016-10" db="EMBL/GenBank/DDBJ databases">
        <authorList>
            <person name="Varghese N."/>
            <person name="Submissions S."/>
        </authorList>
    </citation>
    <scope>NUCLEOTIDE SEQUENCE [LARGE SCALE GENOMIC DNA]</scope>
    <source>
        <strain evidence="10">CGMCC 1.11014</strain>
    </source>
</reference>
<evidence type="ECO:0000256" key="5">
    <source>
        <dbReference type="ARBA" id="ARBA00022692"/>
    </source>
</evidence>
<dbReference type="RefSeq" id="WP_093555748.1">
    <property type="nucleotide sequence ID" value="NZ_FPBO01000009.1"/>
</dbReference>
<keyword evidence="3" id="KW-0813">Transport</keyword>
<dbReference type="InterPro" id="IPR052017">
    <property type="entry name" value="TSUP"/>
</dbReference>
<keyword evidence="10" id="KW-1185">Reference proteome</keyword>
<evidence type="ECO:0000256" key="2">
    <source>
        <dbReference type="ARBA" id="ARBA00009142"/>
    </source>
</evidence>
<dbReference type="STRING" id="1035707.SAMN05216552_100994"/>
<evidence type="ECO:0000256" key="4">
    <source>
        <dbReference type="ARBA" id="ARBA00022475"/>
    </source>
</evidence>
<sequence length="254" mass="25979">MPAVPALELHTVLILAAVGLFAGVQNALAGGGSFITFPALLLAGLNPVAANMTSTIAMFPSQTTSAIAGRKLAGGVAGLSFKQLIGISFGGGILGAILLMITPPTFFAKLVPWLVLFATSVFAWGSFRSKPLHAVSAMPTGVLVAVQTCIAIYGGYFGGGIGFLMLAALTIAGQQIRMATATKNMLAMAMNASATLIFAFSGMISWPAALALCVGGVAGGLCGSWLIHRMPEKVMRGFVVLVGAALTVWMFARA</sequence>
<keyword evidence="7 8" id="KW-0472">Membrane</keyword>
<dbReference type="AlphaFoldDB" id="A0A1I7IW85"/>
<evidence type="ECO:0000256" key="8">
    <source>
        <dbReference type="RuleBase" id="RU363041"/>
    </source>
</evidence>
<feature type="transmembrane region" description="Helical" evidence="8">
    <location>
        <begin position="106"/>
        <end position="124"/>
    </location>
</feature>
<feature type="transmembrane region" description="Helical" evidence="8">
    <location>
        <begin position="184"/>
        <end position="202"/>
    </location>
</feature>
<keyword evidence="5 8" id="KW-0812">Transmembrane</keyword>
<dbReference type="OrthoDB" id="9807082at2"/>
<evidence type="ECO:0000313" key="9">
    <source>
        <dbReference type="EMBL" id="SFU77184.1"/>
    </source>
</evidence>